<accession>A0A254PTQ3</accession>
<evidence type="ECO:0000313" key="2">
    <source>
        <dbReference type="Proteomes" id="UP000197528"/>
    </source>
</evidence>
<sequence length="121" mass="13545">MNRFTKWLLSLVLIGLVGISAYTWGMLTWSYGSGERAGYIQKFSNRGYVCKTWEGELAMVSMPGTMSEKFLFTVHSDAVAQKINANLGKKVALKYEQHIGLPTSCFGDTEYFVSDIVVLDE</sequence>
<organism evidence="1 2">
    <name type="scientific">Polynucleobacter campilacus</name>
    <dbReference type="NCBI Taxonomy" id="1743163"/>
    <lineage>
        <taxon>Bacteria</taxon>
        <taxon>Pseudomonadati</taxon>
        <taxon>Pseudomonadota</taxon>
        <taxon>Betaproteobacteria</taxon>
        <taxon>Burkholderiales</taxon>
        <taxon>Burkholderiaceae</taxon>
        <taxon>Polynucleobacter</taxon>
    </lineage>
</organism>
<protein>
    <recommendedName>
        <fullName evidence="3">6-phosphogluconate dehydrogenase</fullName>
    </recommendedName>
</protein>
<dbReference type="RefSeq" id="WP_088525517.1">
    <property type="nucleotide sequence ID" value="NZ_NGUP01000003.1"/>
</dbReference>
<dbReference type="OrthoDB" id="9794557at2"/>
<gene>
    <name evidence="1" type="ORF">CBI31_06145</name>
</gene>
<comment type="caution">
    <text evidence="1">The sequence shown here is derived from an EMBL/GenBank/DDBJ whole genome shotgun (WGS) entry which is preliminary data.</text>
</comment>
<evidence type="ECO:0008006" key="3">
    <source>
        <dbReference type="Google" id="ProtNLM"/>
    </source>
</evidence>
<dbReference type="AlphaFoldDB" id="A0A254PTQ3"/>
<name>A0A254PTQ3_9BURK</name>
<dbReference type="Proteomes" id="UP000197528">
    <property type="component" value="Unassembled WGS sequence"/>
</dbReference>
<dbReference type="EMBL" id="NGUP01000003">
    <property type="protein sequence ID" value="OWS69913.1"/>
    <property type="molecule type" value="Genomic_DNA"/>
</dbReference>
<reference evidence="1 2" key="1">
    <citation type="submission" date="2017-05" db="EMBL/GenBank/DDBJ databases">
        <title>Genome of Polynucleobacter sp. MWH-Feld-100.</title>
        <authorList>
            <person name="Hahn M.W."/>
        </authorList>
    </citation>
    <scope>NUCLEOTIDE SEQUENCE [LARGE SCALE GENOMIC DNA]</scope>
    <source>
        <strain evidence="1 2">MWH-Feld-100</strain>
    </source>
</reference>
<keyword evidence="2" id="KW-1185">Reference proteome</keyword>
<evidence type="ECO:0000313" key="1">
    <source>
        <dbReference type="EMBL" id="OWS69913.1"/>
    </source>
</evidence>
<proteinExistence type="predicted"/>